<feature type="compositionally biased region" description="Basic and acidic residues" evidence="2">
    <location>
        <begin position="15"/>
        <end position="27"/>
    </location>
</feature>
<sequence length="170" mass="18788">MGSSLLATGMTSRNSDSHSLTDSHNNHDQLPLSPLLPDVPSYHTSRPIGTQLLPDVGSSDISVLGTKGSLSTEHISSSLSPISLHHINVNSPLNSNRTGDFQDSLEIQVIEPDRQALIDKIDRLQRKQMYMTDKIESMQEQIVSLTHELNKKSRILQVCCVIHPHVPLIL</sequence>
<dbReference type="OrthoDB" id="5583482at2759"/>
<gene>
    <name evidence="3" type="ORF">PXEA_LOCUS32787</name>
</gene>
<evidence type="ECO:0000313" key="4">
    <source>
        <dbReference type="Proteomes" id="UP000784294"/>
    </source>
</evidence>
<name>A0A448XLC0_9PLAT</name>
<evidence type="ECO:0000313" key="3">
    <source>
        <dbReference type="EMBL" id="VEL39347.1"/>
    </source>
</evidence>
<feature type="coiled-coil region" evidence="1">
    <location>
        <begin position="121"/>
        <end position="155"/>
    </location>
</feature>
<keyword evidence="1" id="KW-0175">Coiled coil</keyword>
<protein>
    <submittedName>
        <fullName evidence="3">Uncharacterized protein</fullName>
    </submittedName>
</protein>
<evidence type="ECO:0000256" key="2">
    <source>
        <dbReference type="SAM" id="MobiDB-lite"/>
    </source>
</evidence>
<keyword evidence="4" id="KW-1185">Reference proteome</keyword>
<feature type="region of interest" description="Disordered" evidence="2">
    <location>
        <begin position="1"/>
        <end position="51"/>
    </location>
</feature>
<organism evidence="3 4">
    <name type="scientific">Protopolystoma xenopodis</name>
    <dbReference type="NCBI Taxonomy" id="117903"/>
    <lineage>
        <taxon>Eukaryota</taxon>
        <taxon>Metazoa</taxon>
        <taxon>Spiralia</taxon>
        <taxon>Lophotrochozoa</taxon>
        <taxon>Platyhelminthes</taxon>
        <taxon>Monogenea</taxon>
        <taxon>Polyopisthocotylea</taxon>
        <taxon>Polystomatidea</taxon>
        <taxon>Polystomatidae</taxon>
        <taxon>Protopolystoma</taxon>
    </lineage>
</organism>
<feature type="compositionally biased region" description="Polar residues" evidence="2">
    <location>
        <begin position="1"/>
        <end position="14"/>
    </location>
</feature>
<dbReference type="Proteomes" id="UP000784294">
    <property type="component" value="Unassembled WGS sequence"/>
</dbReference>
<reference evidence="3" key="1">
    <citation type="submission" date="2018-11" db="EMBL/GenBank/DDBJ databases">
        <authorList>
            <consortium name="Pathogen Informatics"/>
        </authorList>
    </citation>
    <scope>NUCLEOTIDE SEQUENCE</scope>
</reference>
<proteinExistence type="predicted"/>
<evidence type="ECO:0000256" key="1">
    <source>
        <dbReference type="SAM" id="Coils"/>
    </source>
</evidence>
<comment type="caution">
    <text evidence="3">The sequence shown here is derived from an EMBL/GenBank/DDBJ whole genome shotgun (WGS) entry which is preliminary data.</text>
</comment>
<dbReference type="EMBL" id="CAAALY010260944">
    <property type="protein sequence ID" value="VEL39347.1"/>
    <property type="molecule type" value="Genomic_DNA"/>
</dbReference>
<dbReference type="AlphaFoldDB" id="A0A448XLC0"/>
<accession>A0A448XLC0</accession>
<feature type="compositionally biased region" description="Low complexity" evidence="2">
    <location>
        <begin position="30"/>
        <end position="41"/>
    </location>
</feature>